<dbReference type="Proteomes" id="UP000000305">
    <property type="component" value="Unassembled WGS sequence"/>
</dbReference>
<keyword evidence="2" id="KW-0732">Signal</keyword>
<feature type="region of interest" description="Disordered" evidence="1">
    <location>
        <begin position="131"/>
        <end position="151"/>
    </location>
</feature>
<gene>
    <name evidence="3" type="ORF">DAPPUDRAFT_228333</name>
</gene>
<feature type="chain" id="PRO_5003238314" evidence="2">
    <location>
        <begin position="21"/>
        <end position="177"/>
    </location>
</feature>
<organism evidence="3 4">
    <name type="scientific">Daphnia pulex</name>
    <name type="common">Water flea</name>
    <dbReference type="NCBI Taxonomy" id="6669"/>
    <lineage>
        <taxon>Eukaryota</taxon>
        <taxon>Metazoa</taxon>
        <taxon>Ecdysozoa</taxon>
        <taxon>Arthropoda</taxon>
        <taxon>Crustacea</taxon>
        <taxon>Branchiopoda</taxon>
        <taxon>Diplostraca</taxon>
        <taxon>Cladocera</taxon>
        <taxon>Anomopoda</taxon>
        <taxon>Daphniidae</taxon>
        <taxon>Daphnia</taxon>
    </lineage>
</organism>
<feature type="signal peptide" evidence="2">
    <location>
        <begin position="1"/>
        <end position="20"/>
    </location>
</feature>
<dbReference type="EMBL" id="GL732621">
    <property type="protein sequence ID" value="EFX70421.1"/>
    <property type="molecule type" value="Genomic_DNA"/>
</dbReference>
<reference evidence="3 4" key="1">
    <citation type="journal article" date="2011" name="Science">
        <title>The ecoresponsive genome of Daphnia pulex.</title>
        <authorList>
            <person name="Colbourne J.K."/>
            <person name="Pfrender M.E."/>
            <person name="Gilbert D."/>
            <person name="Thomas W.K."/>
            <person name="Tucker A."/>
            <person name="Oakley T.H."/>
            <person name="Tokishita S."/>
            <person name="Aerts A."/>
            <person name="Arnold G.J."/>
            <person name="Basu M.K."/>
            <person name="Bauer D.J."/>
            <person name="Caceres C.E."/>
            <person name="Carmel L."/>
            <person name="Casola C."/>
            <person name="Choi J.H."/>
            <person name="Detter J.C."/>
            <person name="Dong Q."/>
            <person name="Dusheyko S."/>
            <person name="Eads B.D."/>
            <person name="Frohlich T."/>
            <person name="Geiler-Samerotte K.A."/>
            <person name="Gerlach D."/>
            <person name="Hatcher P."/>
            <person name="Jogdeo S."/>
            <person name="Krijgsveld J."/>
            <person name="Kriventseva E.V."/>
            <person name="Kultz D."/>
            <person name="Laforsch C."/>
            <person name="Lindquist E."/>
            <person name="Lopez J."/>
            <person name="Manak J.R."/>
            <person name="Muller J."/>
            <person name="Pangilinan J."/>
            <person name="Patwardhan R.P."/>
            <person name="Pitluck S."/>
            <person name="Pritham E.J."/>
            <person name="Rechtsteiner A."/>
            <person name="Rho M."/>
            <person name="Rogozin I.B."/>
            <person name="Sakarya O."/>
            <person name="Salamov A."/>
            <person name="Schaack S."/>
            <person name="Shapiro H."/>
            <person name="Shiga Y."/>
            <person name="Skalitzky C."/>
            <person name="Smith Z."/>
            <person name="Souvorov A."/>
            <person name="Sung W."/>
            <person name="Tang Z."/>
            <person name="Tsuchiya D."/>
            <person name="Tu H."/>
            <person name="Vos H."/>
            <person name="Wang M."/>
            <person name="Wolf Y.I."/>
            <person name="Yamagata H."/>
            <person name="Yamada T."/>
            <person name="Ye Y."/>
            <person name="Shaw J.R."/>
            <person name="Andrews J."/>
            <person name="Crease T.J."/>
            <person name="Tang H."/>
            <person name="Lucas S.M."/>
            <person name="Robertson H.M."/>
            <person name="Bork P."/>
            <person name="Koonin E.V."/>
            <person name="Zdobnov E.M."/>
            <person name="Grigoriev I.V."/>
            <person name="Lynch M."/>
            <person name="Boore J.L."/>
        </authorList>
    </citation>
    <scope>NUCLEOTIDE SEQUENCE [LARGE SCALE GENOMIC DNA]</scope>
</reference>
<evidence type="ECO:0000313" key="4">
    <source>
        <dbReference type="Proteomes" id="UP000000305"/>
    </source>
</evidence>
<dbReference type="AlphaFoldDB" id="E9HCW0"/>
<accession>E9HCW0</accession>
<dbReference type="HOGENOM" id="CLU_1519408_0_0_1"/>
<name>E9HCW0_DAPPU</name>
<feature type="compositionally biased region" description="Polar residues" evidence="1">
    <location>
        <begin position="132"/>
        <end position="151"/>
    </location>
</feature>
<dbReference type="KEGG" id="dpx:DAPPUDRAFT_228333"/>
<evidence type="ECO:0000313" key="3">
    <source>
        <dbReference type="EMBL" id="EFX70421.1"/>
    </source>
</evidence>
<evidence type="ECO:0000256" key="2">
    <source>
        <dbReference type="SAM" id="SignalP"/>
    </source>
</evidence>
<dbReference type="OrthoDB" id="6342269at2759"/>
<keyword evidence="4" id="KW-1185">Reference proteome</keyword>
<protein>
    <submittedName>
        <fullName evidence="3">Uncharacterized protein</fullName>
    </submittedName>
</protein>
<dbReference type="InParanoid" id="E9HCW0"/>
<evidence type="ECO:0000256" key="1">
    <source>
        <dbReference type="SAM" id="MobiDB-lite"/>
    </source>
</evidence>
<proteinExistence type="predicted"/>
<sequence length="177" mass="19328">MMNFYSALAILLVLTTLANGQGYLPLGKLRKSPPEAMDGQSNDVYEEMDRSRKVSQLPGGMAILYASAPIFSPTSKDPEGKDEVYQILPEAEAVQQGVNSRRLLEDALIEMGFPLEELTEFKNGRVRKIHSKNANGQQNQEDESSLTTGASTDDAEAILAALAGPLPYIRRGAWGKK</sequence>